<dbReference type="SUPFAM" id="SSF52218">
    <property type="entry name" value="Flavoproteins"/>
    <property type="match status" value="1"/>
</dbReference>
<dbReference type="PANTHER" id="PTHR43278:SF4">
    <property type="entry name" value="NAD(P)H-DEPENDENT FMN-CONTAINING OXIDOREDUCTASE YWQN-RELATED"/>
    <property type="match status" value="1"/>
</dbReference>
<reference evidence="4 7" key="2">
    <citation type="submission" date="2020-08" db="EMBL/GenBank/DDBJ databases">
        <title>Sequencing the genomes of 1000 actinobacteria strains.</title>
        <authorList>
            <person name="Klenk H.-P."/>
        </authorList>
    </citation>
    <scope>NUCLEOTIDE SEQUENCE [LARGE SCALE GENOMIC DNA]</scope>
    <source>
        <strain evidence="4 7">DSM 22242</strain>
    </source>
</reference>
<dbReference type="EMBL" id="SSTM01000007">
    <property type="protein sequence ID" value="TJW09743.1"/>
    <property type="molecule type" value="Genomic_DNA"/>
</dbReference>
<dbReference type="RefSeq" id="WP_123185871.1">
    <property type="nucleotide sequence ID" value="NZ_JACHYA010000001.1"/>
</dbReference>
<gene>
    <name evidence="5" type="ORF">E5982_08840</name>
    <name evidence="4" type="ORF">FHR31_000595</name>
</gene>
<dbReference type="OrthoDB" id="9798454at2"/>
<dbReference type="PANTHER" id="PTHR43278">
    <property type="entry name" value="NAD(P)H-DEPENDENT FMN-CONTAINING OXIDOREDUCTASE YWQN-RELATED"/>
    <property type="match status" value="1"/>
</dbReference>
<accession>A0A3N0AAC3</accession>
<dbReference type="GeneID" id="93357183"/>
<dbReference type="InterPro" id="IPR005025">
    <property type="entry name" value="FMN_Rdtase-like_dom"/>
</dbReference>
<dbReference type="InterPro" id="IPR051796">
    <property type="entry name" value="ISF_SsuE-like"/>
</dbReference>
<evidence type="ECO:0000256" key="2">
    <source>
        <dbReference type="ARBA" id="ARBA00022643"/>
    </source>
</evidence>
<dbReference type="Pfam" id="PF03358">
    <property type="entry name" value="FMN_red"/>
    <property type="match status" value="1"/>
</dbReference>
<protein>
    <submittedName>
        <fullName evidence="5">Flavodoxin family protein</fullName>
    </submittedName>
    <submittedName>
        <fullName evidence="4">Multimeric flavodoxin WrbA</fullName>
    </submittedName>
</protein>
<organism evidence="4 7">
    <name type="scientific">Parvibacter caecicola</name>
    <dbReference type="NCBI Taxonomy" id="747645"/>
    <lineage>
        <taxon>Bacteria</taxon>
        <taxon>Bacillati</taxon>
        <taxon>Actinomycetota</taxon>
        <taxon>Coriobacteriia</taxon>
        <taxon>Coriobacteriales</taxon>
        <taxon>Coriobacteriaceae</taxon>
        <taxon>Parvibacter</taxon>
    </lineage>
</organism>
<keyword evidence="2" id="KW-0288">FMN</keyword>
<dbReference type="Proteomes" id="UP000530850">
    <property type="component" value="Unassembled WGS sequence"/>
</dbReference>
<dbReference type="Gene3D" id="3.40.50.360">
    <property type="match status" value="1"/>
</dbReference>
<sequence length="217" mass="23126">MKVLLVNGSPRKNGNTDRALEECAAVLNQEGIETELIWIGAQAIRGCTACGACSRNGDCRCIFDDDIVNPLIRKAAEADGYIFGSPVYYAGLNGSLKSLMDRMFYAGGAVMRQKPAAGIACARRAGATITADEINKFFQINGMPVVSSTYWNIVHGRGAGEVEGDGEGLQTMRNLARSMAWLLKCIQAGAQAGITAPELERGTMTNMVRGDLIDGAN</sequence>
<dbReference type="GO" id="GO:0016491">
    <property type="term" value="F:oxidoreductase activity"/>
    <property type="evidence" value="ECO:0007669"/>
    <property type="project" value="InterPro"/>
</dbReference>
<evidence type="ECO:0000313" key="4">
    <source>
        <dbReference type="EMBL" id="MBB3170815.1"/>
    </source>
</evidence>
<name>A0A3N0AAC3_9ACTN</name>
<evidence type="ECO:0000256" key="1">
    <source>
        <dbReference type="ARBA" id="ARBA00022630"/>
    </source>
</evidence>
<proteinExistence type="predicted"/>
<feature type="domain" description="NADPH-dependent FMN reductase-like" evidence="3">
    <location>
        <begin position="1"/>
        <end position="155"/>
    </location>
</feature>
<reference evidence="5 6" key="1">
    <citation type="submission" date="2019-04" db="EMBL/GenBank/DDBJ databases">
        <title>Microbes associate with the intestines of laboratory mice.</title>
        <authorList>
            <person name="Navarre W."/>
            <person name="Wong E."/>
            <person name="Huang K.C."/>
            <person name="Tropini C."/>
            <person name="Ng K."/>
            <person name="Yu B."/>
        </authorList>
    </citation>
    <scope>NUCLEOTIDE SEQUENCE [LARGE SCALE GENOMIC DNA]</scope>
    <source>
        <strain evidence="5 6">NM48_B13</strain>
    </source>
</reference>
<evidence type="ECO:0000313" key="7">
    <source>
        <dbReference type="Proteomes" id="UP000530850"/>
    </source>
</evidence>
<dbReference type="Proteomes" id="UP000309454">
    <property type="component" value="Unassembled WGS sequence"/>
</dbReference>
<evidence type="ECO:0000313" key="6">
    <source>
        <dbReference type="Proteomes" id="UP000309454"/>
    </source>
</evidence>
<keyword evidence="6" id="KW-1185">Reference proteome</keyword>
<comment type="caution">
    <text evidence="4">The sequence shown here is derived from an EMBL/GenBank/DDBJ whole genome shotgun (WGS) entry which is preliminary data.</text>
</comment>
<keyword evidence="1" id="KW-0285">Flavoprotein</keyword>
<dbReference type="EMBL" id="JACHYA010000001">
    <property type="protein sequence ID" value="MBB3170815.1"/>
    <property type="molecule type" value="Genomic_DNA"/>
</dbReference>
<evidence type="ECO:0000313" key="5">
    <source>
        <dbReference type="EMBL" id="TJW09743.1"/>
    </source>
</evidence>
<dbReference type="InterPro" id="IPR029039">
    <property type="entry name" value="Flavoprotein-like_sf"/>
</dbReference>
<dbReference type="AlphaFoldDB" id="A0A3N0AAC3"/>
<evidence type="ECO:0000259" key="3">
    <source>
        <dbReference type="Pfam" id="PF03358"/>
    </source>
</evidence>